<gene>
    <name evidence="2" type="ORF">ISN26_02770</name>
</gene>
<dbReference type="Proteomes" id="UP000604381">
    <property type="component" value="Unassembled WGS sequence"/>
</dbReference>
<proteinExistence type="predicted"/>
<sequence>AAPPASSPAAAPPPAPAAAPAAPAAANAGNQAALINELEAAQSRIRALERDTRSLLGIVEDLGSEVREGGGGGTSPQQLRALRLELIDLRLRLDGDTFAASAALEQLGLLAGKGTQLGLLIDANRLRLASILPRAQLLEMADGLIRQARAARDGARAAAAAYGSGAGGGESLLGQLFTVRRSSPALEEAHARHDELLAAATGLRTRLLLQDEQGYLEDLATIQRLLRELRAAAAGTVELAAMAKAAGDLAAAGYPAYRLQLEQQ</sequence>
<dbReference type="AlphaFoldDB" id="A0A930UBR4"/>
<protein>
    <submittedName>
        <fullName evidence="2">Uncharacterized protein</fullName>
    </submittedName>
</protein>
<accession>A0A930UBR4</accession>
<comment type="caution">
    <text evidence="2">The sequence shown here is derived from an EMBL/GenBank/DDBJ whole genome shotgun (WGS) entry which is preliminary data.</text>
</comment>
<dbReference type="EMBL" id="JADHEI010000028">
    <property type="protein sequence ID" value="MBF2735000.1"/>
    <property type="molecule type" value="Genomic_DNA"/>
</dbReference>
<reference evidence="2" key="1">
    <citation type="submission" date="2020-10" db="EMBL/GenBank/DDBJ databases">
        <title>An improved Amphimedon queenslandica hologenome assembly reveals how three proteobacterial symbionts can extend the metabolic phenotypic of their marine sponge host.</title>
        <authorList>
            <person name="Degnan B."/>
            <person name="Degnan S."/>
            <person name="Xiang X."/>
        </authorList>
    </citation>
    <scope>NUCLEOTIDE SEQUENCE</scope>
    <source>
        <strain evidence="2">AqS2</strain>
    </source>
</reference>
<keyword evidence="3" id="KW-1185">Reference proteome</keyword>
<name>A0A930UBR4_9GAMM</name>
<feature type="region of interest" description="Disordered" evidence="1">
    <location>
        <begin position="1"/>
        <end position="26"/>
    </location>
</feature>
<feature type="non-terminal residue" evidence="2">
    <location>
        <position position="1"/>
    </location>
</feature>
<evidence type="ECO:0000256" key="1">
    <source>
        <dbReference type="SAM" id="MobiDB-lite"/>
    </source>
</evidence>
<organism evidence="2 3">
    <name type="scientific">Candidatus Amphirhobacter heronislandensis</name>
    <dbReference type="NCBI Taxonomy" id="1732024"/>
    <lineage>
        <taxon>Bacteria</taxon>
        <taxon>Pseudomonadati</taxon>
        <taxon>Pseudomonadota</taxon>
        <taxon>Gammaproteobacteria</taxon>
        <taxon>Candidatus Tethybacterales</taxon>
        <taxon>Candidatus Tethybacteraceae</taxon>
        <taxon>Candidatus Amphirhobacter</taxon>
    </lineage>
</organism>
<feature type="compositionally biased region" description="Pro residues" evidence="1">
    <location>
        <begin position="1"/>
        <end position="17"/>
    </location>
</feature>
<evidence type="ECO:0000313" key="2">
    <source>
        <dbReference type="EMBL" id="MBF2735000.1"/>
    </source>
</evidence>
<evidence type="ECO:0000313" key="3">
    <source>
        <dbReference type="Proteomes" id="UP000604381"/>
    </source>
</evidence>